<evidence type="ECO:0000313" key="2">
    <source>
        <dbReference type="Proteomes" id="UP000292685"/>
    </source>
</evidence>
<gene>
    <name evidence="1" type="ORF">EV380_2590</name>
</gene>
<evidence type="ECO:0000313" key="1">
    <source>
        <dbReference type="EMBL" id="RZU62984.1"/>
    </source>
</evidence>
<dbReference type="RefSeq" id="WP_130451483.1">
    <property type="nucleotide sequence ID" value="NZ_SHLA01000001.1"/>
</dbReference>
<dbReference type="AlphaFoldDB" id="A0A4Q8AFI2"/>
<name>A0A4Q8AFI2_9MICC</name>
<dbReference type="OrthoDB" id="4546670at2"/>
<dbReference type="EMBL" id="SHLA01000001">
    <property type="protein sequence ID" value="RZU62984.1"/>
    <property type="molecule type" value="Genomic_DNA"/>
</dbReference>
<sequence>MEPKSGRFVRFEGPHHRDPGRTVGIFALANGLGLSGRLSAGDHDWWRAANDFGNAAYVDPETAAPGVYANHPSAKAWFKTSAAHLVSYTSSYLVLLRRYDVECAVRFCDDPGRILYEDAVQVIAVPS</sequence>
<accession>A0A4Q8AFI2</accession>
<protein>
    <submittedName>
        <fullName evidence="1">Uncharacterized protein</fullName>
    </submittedName>
</protein>
<dbReference type="Proteomes" id="UP000292685">
    <property type="component" value="Unassembled WGS sequence"/>
</dbReference>
<organism evidence="1 2">
    <name type="scientific">Zhihengliuella halotolerans</name>
    <dbReference type="NCBI Taxonomy" id="370736"/>
    <lineage>
        <taxon>Bacteria</taxon>
        <taxon>Bacillati</taxon>
        <taxon>Actinomycetota</taxon>
        <taxon>Actinomycetes</taxon>
        <taxon>Micrococcales</taxon>
        <taxon>Micrococcaceae</taxon>
        <taxon>Zhihengliuella</taxon>
    </lineage>
</organism>
<proteinExistence type="predicted"/>
<keyword evidence="2" id="KW-1185">Reference proteome</keyword>
<comment type="caution">
    <text evidence="1">The sequence shown here is derived from an EMBL/GenBank/DDBJ whole genome shotgun (WGS) entry which is preliminary data.</text>
</comment>
<reference evidence="1 2" key="1">
    <citation type="submission" date="2019-02" db="EMBL/GenBank/DDBJ databases">
        <title>Sequencing the genomes of 1000 actinobacteria strains.</title>
        <authorList>
            <person name="Klenk H.-P."/>
        </authorList>
    </citation>
    <scope>NUCLEOTIDE SEQUENCE [LARGE SCALE GENOMIC DNA]</scope>
    <source>
        <strain evidence="1 2">DSM 17364</strain>
    </source>
</reference>